<evidence type="ECO:0000313" key="5">
    <source>
        <dbReference type="Proteomes" id="UP001164693"/>
    </source>
</evidence>
<proteinExistence type="predicted"/>
<accession>A0ABY7K0P9</accession>
<dbReference type="RefSeq" id="WP_269443689.1">
    <property type="nucleotide sequence ID" value="NZ_CP097463.1"/>
</dbReference>
<dbReference type="EMBL" id="CP097463">
    <property type="protein sequence ID" value="WAX57152.1"/>
    <property type="molecule type" value="Genomic_DNA"/>
</dbReference>
<evidence type="ECO:0000256" key="2">
    <source>
        <dbReference type="ARBA" id="ARBA00022679"/>
    </source>
</evidence>
<protein>
    <submittedName>
        <fullName evidence="4">Glycosyltransferase family 4 protein</fullName>
    </submittedName>
</protein>
<organism evidence="4 5">
    <name type="scientific">Jatrophihabitans cynanchi</name>
    <dbReference type="NCBI Taxonomy" id="2944128"/>
    <lineage>
        <taxon>Bacteria</taxon>
        <taxon>Bacillati</taxon>
        <taxon>Actinomycetota</taxon>
        <taxon>Actinomycetes</taxon>
        <taxon>Jatrophihabitantales</taxon>
        <taxon>Jatrophihabitantaceae</taxon>
        <taxon>Jatrophihabitans</taxon>
    </lineage>
</organism>
<dbReference type="Proteomes" id="UP001164693">
    <property type="component" value="Chromosome"/>
</dbReference>
<dbReference type="PANTHER" id="PTHR12526">
    <property type="entry name" value="GLYCOSYLTRANSFERASE"/>
    <property type="match status" value="1"/>
</dbReference>
<evidence type="ECO:0000256" key="1">
    <source>
        <dbReference type="ARBA" id="ARBA00022676"/>
    </source>
</evidence>
<feature type="domain" description="Glycosyl transferase family 1" evidence="3">
    <location>
        <begin position="165"/>
        <end position="321"/>
    </location>
</feature>
<gene>
    <name evidence="4" type="ORF">M6B22_21945</name>
</gene>
<reference evidence="4" key="1">
    <citation type="submission" date="2022-05" db="EMBL/GenBank/DDBJ databases">
        <title>Jatrophihabitans sp. SB3-54 whole genome sequence.</title>
        <authorList>
            <person name="Suh M.K."/>
            <person name="Eom M.K."/>
            <person name="Kim J.S."/>
            <person name="Kim H.S."/>
            <person name="Do H.E."/>
            <person name="Shin Y.K."/>
            <person name="Lee J.-S."/>
        </authorList>
    </citation>
    <scope>NUCLEOTIDE SEQUENCE</scope>
    <source>
        <strain evidence="4">SB3-54</strain>
    </source>
</reference>
<dbReference type="InterPro" id="IPR001296">
    <property type="entry name" value="Glyco_trans_1"/>
</dbReference>
<sequence>MPARSLVHVVVPDAVDDPTRPSGGNVYDRRVCDLLPDLGWPVHEHAVPDAWPQLGAAGRRALAAVVSRIPDGALVLVDGLIAETGAPVLVSMARRSCLVVLVHSVPADAAAADALAAARAVIATSSWLRRELVRRYALPAGAVRVAEPGVEVGPVAAGTARGGELLCVGSVAPHKGHDVLLAALARLPQLQWHCRCVGSLDHDASYAAAMCRVAQGSGVADRLRFTGPRTGAQLEAAFGSADVLVHPARVEGYGMVVVEALAHGLPVITTTAGGLPDALGATPDGERPGLLVPPGDPTALAGALSAWLTDRDLRDRLRRAACGRRAELPSWSVTAEQVASVLRELR</sequence>
<dbReference type="Gene3D" id="3.40.50.2000">
    <property type="entry name" value="Glycogen Phosphorylase B"/>
    <property type="match status" value="2"/>
</dbReference>
<dbReference type="CDD" id="cd03801">
    <property type="entry name" value="GT4_PimA-like"/>
    <property type="match status" value="1"/>
</dbReference>
<dbReference type="PANTHER" id="PTHR12526:SF510">
    <property type="entry name" value="D-INOSITOL 3-PHOSPHATE GLYCOSYLTRANSFERASE"/>
    <property type="match status" value="1"/>
</dbReference>
<name>A0ABY7K0P9_9ACTN</name>
<keyword evidence="2" id="KW-0808">Transferase</keyword>
<dbReference type="Pfam" id="PF00534">
    <property type="entry name" value="Glycos_transf_1"/>
    <property type="match status" value="1"/>
</dbReference>
<evidence type="ECO:0000259" key="3">
    <source>
        <dbReference type="Pfam" id="PF00534"/>
    </source>
</evidence>
<dbReference type="SUPFAM" id="SSF53756">
    <property type="entry name" value="UDP-Glycosyltransferase/glycogen phosphorylase"/>
    <property type="match status" value="1"/>
</dbReference>
<keyword evidence="5" id="KW-1185">Reference proteome</keyword>
<keyword evidence="1" id="KW-0328">Glycosyltransferase</keyword>
<evidence type="ECO:0000313" key="4">
    <source>
        <dbReference type="EMBL" id="WAX57152.1"/>
    </source>
</evidence>